<protein>
    <submittedName>
        <fullName evidence="1">Uncharacterized protein</fullName>
    </submittedName>
</protein>
<evidence type="ECO:0000313" key="1">
    <source>
        <dbReference type="EMBL" id="PON64761.1"/>
    </source>
</evidence>
<sequence length="75" mass="7872">MPTQEEVNPDPVEVEEINDGVNIGASRGVTSTHVVESSNQETASKGAINCGTSLGILPSSNELDVQTEVSPTMSW</sequence>
<gene>
    <name evidence="1" type="ORF">PanWU01x14_122360</name>
</gene>
<keyword evidence="2" id="KW-1185">Reference proteome</keyword>
<dbReference type="AlphaFoldDB" id="A0A2P5CUX4"/>
<accession>A0A2P5CUX4</accession>
<reference evidence="2" key="1">
    <citation type="submission" date="2016-06" db="EMBL/GenBank/DDBJ databases">
        <title>Parallel loss of symbiosis genes in relatives of nitrogen-fixing non-legume Parasponia.</title>
        <authorList>
            <person name="Van Velzen R."/>
            <person name="Holmer R."/>
            <person name="Bu F."/>
            <person name="Rutten L."/>
            <person name="Van Zeijl A."/>
            <person name="Liu W."/>
            <person name="Santuari L."/>
            <person name="Cao Q."/>
            <person name="Sharma T."/>
            <person name="Shen D."/>
            <person name="Roswanjaya Y."/>
            <person name="Wardhani T."/>
            <person name="Kalhor M.S."/>
            <person name="Jansen J."/>
            <person name="Van den Hoogen J."/>
            <person name="Gungor B."/>
            <person name="Hartog M."/>
            <person name="Hontelez J."/>
            <person name="Verver J."/>
            <person name="Yang W.-C."/>
            <person name="Schijlen E."/>
            <person name="Repin R."/>
            <person name="Schilthuizen M."/>
            <person name="Schranz E."/>
            <person name="Heidstra R."/>
            <person name="Miyata K."/>
            <person name="Fedorova E."/>
            <person name="Kohlen W."/>
            <person name="Bisseling T."/>
            <person name="Smit S."/>
            <person name="Geurts R."/>
        </authorList>
    </citation>
    <scope>NUCLEOTIDE SEQUENCE [LARGE SCALE GENOMIC DNA]</scope>
    <source>
        <strain evidence="2">cv. WU1-14</strain>
    </source>
</reference>
<evidence type="ECO:0000313" key="2">
    <source>
        <dbReference type="Proteomes" id="UP000237105"/>
    </source>
</evidence>
<name>A0A2P5CUX4_PARAD</name>
<dbReference type="Proteomes" id="UP000237105">
    <property type="component" value="Unassembled WGS sequence"/>
</dbReference>
<dbReference type="EMBL" id="JXTB01000093">
    <property type="protein sequence ID" value="PON64761.1"/>
    <property type="molecule type" value="Genomic_DNA"/>
</dbReference>
<comment type="caution">
    <text evidence="1">The sequence shown here is derived from an EMBL/GenBank/DDBJ whole genome shotgun (WGS) entry which is preliminary data.</text>
</comment>
<proteinExistence type="predicted"/>
<organism evidence="1 2">
    <name type="scientific">Parasponia andersonii</name>
    <name type="common">Sponia andersonii</name>
    <dbReference type="NCBI Taxonomy" id="3476"/>
    <lineage>
        <taxon>Eukaryota</taxon>
        <taxon>Viridiplantae</taxon>
        <taxon>Streptophyta</taxon>
        <taxon>Embryophyta</taxon>
        <taxon>Tracheophyta</taxon>
        <taxon>Spermatophyta</taxon>
        <taxon>Magnoliopsida</taxon>
        <taxon>eudicotyledons</taxon>
        <taxon>Gunneridae</taxon>
        <taxon>Pentapetalae</taxon>
        <taxon>rosids</taxon>
        <taxon>fabids</taxon>
        <taxon>Rosales</taxon>
        <taxon>Cannabaceae</taxon>
        <taxon>Parasponia</taxon>
    </lineage>
</organism>